<dbReference type="PANTHER" id="PTHR11207:SF0">
    <property type="entry name" value="RIBONUCLEASE 3"/>
    <property type="match status" value="1"/>
</dbReference>
<dbReference type="InterPro" id="IPR014720">
    <property type="entry name" value="dsRBD_dom"/>
</dbReference>
<protein>
    <recommendedName>
        <fullName evidence="8">Ribonuclease 3</fullName>
        <ecNumber evidence="8">3.1.26.3</ecNumber>
    </recommendedName>
    <alternativeName>
        <fullName evidence="8">Ribonuclease III</fullName>
        <shortName evidence="8">RNase III</shortName>
    </alternativeName>
</protein>
<dbReference type="CDD" id="cd00593">
    <property type="entry name" value="RIBOc"/>
    <property type="match status" value="1"/>
</dbReference>
<evidence type="ECO:0000256" key="7">
    <source>
        <dbReference type="ARBA" id="ARBA00022884"/>
    </source>
</evidence>
<name>A0ABS6SDZ5_9SPHN</name>
<keyword evidence="12" id="KW-1185">Reference proteome</keyword>
<dbReference type="PROSITE" id="PS50142">
    <property type="entry name" value="RNASE_3_2"/>
    <property type="match status" value="1"/>
</dbReference>
<evidence type="ECO:0000256" key="4">
    <source>
        <dbReference type="ARBA" id="ARBA00022722"/>
    </source>
</evidence>
<keyword evidence="8" id="KW-0963">Cytoplasm</keyword>
<dbReference type="SMART" id="SM00358">
    <property type="entry name" value="DSRM"/>
    <property type="match status" value="1"/>
</dbReference>
<evidence type="ECO:0000256" key="8">
    <source>
        <dbReference type="HAMAP-Rule" id="MF_00104"/>
    </source>
</evidence>
<dbReference type="CDD" id="cd10845">
    <property type="entry name" value="DSRM_RNAse_III_family"/>
    <property type="match status" value="1"/>
</dbReference>
<feature type="domain" description="RNase III" evidence="10">
    <location>
        <begin position="25"/>
        <end position="143"/>
    </location>
</feature>
<keyword evidence="3 8" id="KW-0507">mRNA processing</keyword>
<dbReference type="SMART" id="SM00535">
    <property type="entry name" value="RIBOc"/>
    <property type="match status" value="1"/>
</dbReference>
<feature type="domain" description="DRBM" evidence="9">
    <location>
        <begin position="168"/>
        <end position="237"/>
    </location>
</feature>
<evidence type="ECO:0000256" key="6">
    <source>
        <dbReference type="ARBA" id="ARBA00022801"/>
    </source>
</evidence>
<evidence type="ECO:0000256" key="5">
    <source>
        <dbReference type="ARBA" id="ARBA00022759"/>
    </source>
</evidence>
<keyword evidence="7 8" id="KW-0694">RNA-binding</keyword>
<comment type="subunit">
    <text evidence="8">Homodimer.</text>
</comment>
<feature type="active site" evidence="8">
    <location>
        <position position="61"/>
    </location>
</feature>
<dbReference type="EC" id="3.1.26.3" evidence="8"/>
<keyword evidence="8" id="KW-0698">rRNA processing</keyword>
<comment type="subcellular location">
    <subcellularLocation>
        <location evidence="8">Cytoplasm</location>
    </subcellularLocation>
</comment>
<keyword evidence="8" id="KW-0819">tRNA processing</keyword>
<gene>
    <name evidence="8 11" type="primary">rnc</name>
    <name evidence="11" type="ORF">KCG44_07520</name>
</gene>
<dbReference type="Proteomes" id="UP000722336">
    <property type="component" value="Unassembled WGS sequence"/>
</dbReference>
<dbReference type="InterPro" id="IPR000999">
    <property type="entry name" value="RNase_III_dom"/>
</dbReference>
<evidence type="ECO:0000256" key="2">
    <source>
        <dbReference type="ARBA" id="ARBA00010183"/>
    </source>
</evidence>
<evidence type="ECO:0000256" key="3">
    <source>
        <dbReference type="ARBA" id="ARBA00022664"/>
    </source>
</evidence>
<dbReference type="NCBIfam" id="TIGR02191">
    <property type="entry name" value="RNaseIII"/>
    <property type="match status" value="1"/>
</dbReference>
<evidence type="ECO:0000259" key="9">
    <source>
        <dbReference type="PROSITE" id="PS50137"/>
    </source>
</evidence>
<dbReference type="PANTHER" id="PTHR11207">
    <property type="entry name" value="RIBONUCLEASE III"/>
    <property type="match status" value="1"/>
</dbReference>
<accession>A0ABS6SDZ5</accession>
<comment type="function">
    <text evidence="8">Digests double-stranded RNA. Involved in the processing of primary rRNA transcript to yield the immediate precursors to the large and small rRNAs (23S and 16S). Processes some mRNAs, and tRNAs when they are encoded in the rRNA operon. Processes pre-crRNA and tracrRNA of type II CRISPR loci if present in the organism.</text>
</comment>
<dbReference type="HAMAP" id="MF_00104">
    <property type="entry name" value="RNase_III"/>
    <property type="match status" value="1"/>
</dbReference>
<reference evidence="11 12" key="1">
    <citation type="submission" date="2021-04" db="EMBL/GenBank/DDBJ databases">
        <authorList>
            <person name="Pira H."/>
            <person name="Risdian C."/>
            <person name="Wink J."/>
        </authorList>
    </citation>
    <scope>NUCLEOTIDE SEQUENCE [LARGE SCALE GENOMIC DNA]</scope>
    <source>
        <strain evidence="11 12">WHA3</strain>
    </source>
</reference>
<evidence type="ECO:0000313" key="11">
    <source>
        <dbReference type="EMBL" id="MBV7256632.1"/>
    </source>
</evidence>
<dbReference type="GO" id="GO:0004525">
    <property type="term" value="F:ribonuclease III activity"/>
    <property type="evidence" value="ECO:0007669"/>
    <property type="project" value="UniProtKB-EC"/>
</dbReference>
<keyword evidence="5 8" id="KW-0255">Endonuclease</keyword>
<feature type="binding site" evidence="8">
    <location>
        <position position="132"/>
    </location>
    <ligand>
        <name>Mg(2+)</name>
        <dbReference type="ChEBI" id="CHEBI:18420"/>
    </ligand>
</feature>
<sequence>MAVRDPLGPAGTAAVSDLAVWAAAKLGHEFADLSLVEGALTHSSAARGKRKSYERLEFLGDRVLGCVMADWLYRELGESERDMARRFAALVDKHSCAEVARALDVHKEVRIEDSARASGVHRSENLLGDVCEALIGALYIDGGLEVASAFIHKSWADRVSSHSKPPRDPKSHLQEWAQGRGKPIPVYTITWRDGPDHAPSFRVEVAVRGVDPIEAEGASKQEAQKAAALAMLKREGAL</sequence>
<evidence type="ECO:0000259" key="10">
    <source>
        <dbReference type="PROSITE" id="PS50142"/>
    </source>
</evidence>
<evidence type="ECO:0000256" key="1">
    <source>
        <dbReference type="ARBA" id="ARBA00000109"/>
    </source>
</evidence>
<keyword evidence="8" id="KW-0460">Magnesium</keyword>
<organism evidence="11 12">
    <name type="scientific">Pacificimonas pallii</name>
    <dbReference type="NCBI Taxonomy" id="2827236"/>
    <lineage>
        <taxon>Bacteria</taxon>
        <taxon>Pseudomonadati</taxon>
        <taxon>Pseudomonadota</taxon>
        <taxon>Alphaproteobacteria</taxon>
        <taxon>Sphingomonadales</taxon>
        <taxon>Sphingosinicellaceae</taxon>
        <taxon>Pacificimonas</taxon>
    </lineage>
</organism>
<feature type="binding site" evidence="8">
    <location>
        <position position="129"/>
    </location>
    <ligand>
        <name>Mg(2+)</name>
        <dbReference type="ChEBI" id="CHEBI:18420"/>
    </ligand>
</feature>
<dbReference type="EMBL" id="JAGSPA010000002">
    <property type="protein sequence ID" value="MBV7256632.1"/>
    <property type="molecule type" value="Genomic_DNA"/>
</dbReference>
<dbReference type="Pfam" id="PF00035">
    <property type="entry name" value="dsrm"/>
    <property type="match status" value="1"/>
</dbReference>
<keyword evidence="8" id="KW-0699">rRNA-binding</keyword>
<evidence type="ECO:0000313" key="12">
    <source>
        <dbReference type="Proteomes" id="UP000722336"/>
    </source>
</evidence>
<feature type="active site" evidence="8">
    <location>
        <position position="132"/>
    </location>
</feature>
<feature type="binding site" evidence="8">
    <location>
        <position position="57"/>
    </location>
    <ligand>
        <name>Mg(2+)</name>
        <dbReference type="ChEBI" id="CHEBI:18420"/>
    </ligand>
</feature>
<proteinExistence type="inferred from homology"/>
<comment type="cofactor">
    <cofactor evidence="8">
        <name>Mg(2+)</name>
        <dbReference type="ChEBI" id="CHEBI:18420"/>
    </cofactor>
</comment>
<dbReference type="InterPro" id="IPR011907">
    <property type="entry name" value="RNase_III"/>
</dbReference>
<keyword evidence="8" id="KW-0479">Metal-binding</keyword>
<dbReference type="PROSITE" id="PS00517">
    <property type="entry name" value="RNASE_3_1"/>
    <property type="match status" value="1"/>
</dbReference>
<dbReference type="Pfam" id="PF14622">
    <property type="entry name" value="Ribonucleas_3_3"/>
    <property type="match status" value="1"/>
</dbReference>
<comment type="caution">
    <text evidence="11">The sequence shown here is derived from an EMBL/GenBank/DDBJ whole genome shotgun (WGS) entry which is preliminary data.</text>
</comment>
<keyword evidence="6 8" id="KW-0378">Hydrolase</keyword>
<comment type="similarity">
    <text evidence="2">Belongs to the ribonuclease III family.</text>
</comment>
<comment type="catalytic activity">
    <reaction evidence="1 8">
        <text>Endonucleolytic cleavage to 5'-phosphomonoester.</text>
        <dbReference type="EC" id="3.1.26.3"/>
    </reaction>
</comment>
<dbReference type="PROSITE" id="PS50137">
    <property type="entry name" value="DS_RBD"/>
    <property type="match status" value="1"/>
</dbReference>
<keyword evidence="4 8" id="KW-0540">Nuclease</keyword>